<keyword evidence="9" id="KW-0136">Cellulose degradation</keyword>
<evidence type="ECO:0000256" key="3">
    <source>
        <dbReference type="ARBA" id="ARBA00004987"/>
    </source>
</evidence>
<keyword evidence="12 14" id="KW-0326">Glycosidase</keyword>
<keyword evidence="7 15" id="KW-0732">Signal</keyword>
<evidence type="ECO:0000313" key="18">
    <source>
        <dbReference type="Proteomes" id="UP000256645"/>
    </source>
</evidence>
<dbReference type="PANTHER" id="PTHR42715:SF5">
    <property type="entry name" value="BETA-GLUCOSIDASE M-RELATED"/>
    <property type="match status" value="1"/>
</dbReference>
<accession>A0A3D8S1S3</accession>
<keyword evidence="13 14" id="KW-0624">Polysaccharide degradation</keyword>
<dbReference type="Gene3D" id="3.40.50.1700">
    <property type="entry name" value="Glycoside hydrolase family 3 C-terminal domain"/>
    <property type="match status" value="1"/>
</dbReference>
<dbReference type="PANTHER" id="PTHR42715">
    <property type="entry name" value="BETA-GLUCOSIDASE"/>
    <property type="match status" value="1"/>
</dbReference>
<feature type="domain" description="Fibronectin type III-like" evidence="16">
    <location>
        <begin position="720"/>
        <end position="786"/>
    </location>
</feature>
<evidence type="ECO:0000313" key="17">
    <source>
        <dbReference type="EMBL" id="RDW80235.1"/>
    </source>
</evidence>
<dbReference type="PROSITE" id="PS00775">
    <property type="entry name" value="GLYCOSYL_HYDROL_F3"/>
    <property type="match status" value="1"/>
</dbReference>
<dbReference type="InterPro" id="IPR036962">
    <property type="entry name" value="Glyco_hydro_3_N_sf"/>
</dbReference>
<dbReference type="GO" id="GO:0030245">
    <property type="term" value="P:cellulose catabolic process"/>
    <property type="evidence" value="ECO:0007669"/>
    <property type="project" value="UniProtKB-UniPathway"/>
</dbReference>
<keyword evidence="10" id="KW-0325">Glycoprotein</keyword>
<dbReference type="SUPFAM" id="SSF51445">
    <property type="entry name" value="(Trans)glycosidases"/>
    <property type="match status" value="1"/>
</dbReference>
<dbReference type="InterPro" id="IPR001764">
    <property type="entry name" value="Glyco_hydro_3_N"/>
</dbReference>
<dbReference type="InterPro" id="IPR019800">
    <property type="entry name" value="Glyco_hydro_3_AS"/>
</dbReference>
<dbReference type="SUPFAM" id="SSF52279">
    <property type="entry name" value="Beta-D-glucan exohydrolase, C-terminal domain"/>
    <property type="match status" value="1"/>
</dbReference>
<dbReference type="Proteomes" id="UP000256645">
    <property type="component" value="Unassembled WGS sequence"/>
</dbReference>
<evidence type="ECO:0000256" key="12">
    <source>
        <dbReference type="ARBA" id="ARBA00023295"/>
    </source>
</evidence>
<evidence type="ECO:0000256" key="6">
    <source>
        <dbReference type="ARBA" id="ARBA00022525"/>
    </source>
</evidence>
<dbReference type="Gene3D" id="2.60.40.10">
    <property type="entry name" value="Immunoglobulins"/>
    <property type="match status" value="1"/>
</dbReference>
<dbReference type="Pfam" id="PF14310">
    <property type="entry name" value="Fn3-like"/>
    <property type="match status" value="1"/>
</dbReference>
<keyword evidence="18" id="KW-1185">Reference proteome</keyword>
<dbReference type="PRINTS" id="PR00133">
    <property type="entry name" value="GLHYDRLASE3"/>
</dbReference>
<dbReference type="SMART" id="SM01217">
    <property type="entry name" value="Fn3_like"/>
    <property type="match status" value="1"/>
</dbReference>
<keyword evidence="6" id="KW-0964">Secreted</keyword>
<sequence length="798" mass="84940">MFFLSIASAFSCLVLACSGAVIDTRDTVITSDTFFYGQSPPVYPTPPMPGVGPWSAAYNKAKALVAQMTLEEQANITVGYASTSVCSGVTGSVPRLGWDGLCLSDAGNGLRSTELVNGWPSGIHVGASWNKDLAYSRALQMGGEFKTKGVHVALGPVVGPLGRVAVSGRNWEGISNDPYLCGQLAYETVRGIQEAGVITSVKHFIGNEQETNRSPSKNVSAVSANIDDKAIHELYLWPFQDAVHAGAGCVMCSYNRVNNSYSCQNSKMQNGLLKAELGFEGFIVTDWGAQHAGIAGAEAGLDLVMPSSATWGVSGGNLTIAVNNGSLAESRVTDMATRIIAAWYQMGQDEGFPDADLGMSEAYTTPKKVVNGRKAASKPVLLNGALEGHVLVKNVNNALPLKKPQLLSVFGYDAVAPPTMDVPFTGGSSSWIMGYEAYPNIPNGYTSFGIADQVARNGTIISGGGSGANAPAYISAPFDALQNQIYEDDTSLYWDFVSANPAVDSSSDACLVFINAFATEGLDRVGLHGELSSFEYDFSDSLVLNVAANCSNTIVIIHNAGLRLVDQWIDHPNVTALIFAHLPGQDSGRALVQLLYGVQSPSGKLPYTVAKNESDINVYMQSLPEGQYALFPQSDYSEGVYIDYRDFDAKNITPRYEFGFGLTYTTFEYSNLAISLLPNASTSFLPPTSAVLEGGVSSLWDVLVKVSATVTNTGTVAAAEVAQLYVGIPNGPVKQLRGFSKVDIPLGASVTVSFELTRRDLSEWDVVLQSWVLQQATYNIWVGASSRILPLAGTVVIG</sequence>
<evidence type="ECO:0000256" key="11">
    <source>
        <dbReference type="ARBA" id="ARBA00023277"/>
    </source>
</evidence>
<evidence type="ECO:0000256" key="14">
    <source>
        <dbReference type="RuleBase" id="RU361161"/>
    </source>
</evidence>
<evidence type="ECO:0000256" key="8">
    <source>
        <dbReference type="ARBA" id="ARBA00022801"/>
    </source>
</evidence>
<comment type="caution">
    <text evidence="17">The sequence shown here is derived from an EMBL/GenBank/DDBJ whole genome shotgun (WGS) entry which is preliminary data.</text>
</comment>
<organism evidence="17 18">
    <name type="scientific">Coleophoma cylindrospora</name>
    <dbReference type="NCBI Taxonomy" id="1849047"/>
    <lineage>
        <taxon>Eukaryota</taxon>
        <taxon>Fungi</taxon>
        <taxon>Dikarya</taxon>
        <taxon>Ascomycota</taxon>
        <taxon>Pezizomycotina</taxon>
        <taxon>Leotiomycetes</taxon>
        <taxon>Helotiales</taxon>
        <taxon>Dermateaceae</taxon>
        <taxon>Coleophoma</taxon>
    </lineage>
</organism>
<comment type="similarity">
    <text evidence="4 14">Belongs to the glycosyl hydrolase 3 family.</text>
</comment>
<dbReference type="OrthoDB" id="416222at2759"/>
<name>A0A3D8S1S3_9HELO</name>
<evidence type="ECO:0000259" key="16">
    <source>
        <dbReference type="SMART" id="SM01217"/>
    </source>
</evidence>
<comment type="subcellular location">
    <subcellularLocation>
        <location evidence="2">Secreted</location>
    </subcellularLocation>
</comment>
<evidence type="ECO:0000256" key="7">
    <source>
        <dbReference type="ARBA" id="ARBA00022729"/>
    </source>
</evidence>
<evidence type="ECO:0000256" key="2">
    <source>
        <dbReference type="ARBA" id="ARBA00004613"/>
    </source>
</evidence>
<dbReference type="GO" id="GO:0005576">
    <property type="term" value="C:extracellular region"/>
    <property type="evidence" value="ECO:0007669"/>
    <property type="project" value="UniProtKB-SubCell"/>
</dbReference>
<feature type="chain" id="PRO_5017741953" description="beta-glucosidase" evidence="15">
    <location>
        <begin position="20"/>
        <end position="798"/>
    </location>
</feature>
<feature type="signal peptide" evidence="15">
    <location>
        <begin position="1"/>
        <end position="19"/>
    </location>
</feature>
<dbReference type="InterPro" id="IPR026891">
    <property type="entry name" value="Fn3-like"/>
</dbReference>
<protein>
    <recommendedName>
        <fullName evidence="5 14">beta-glucosidase</fullName>
        <ecNumber evidence="5 14">3.2.1.21</ecNumber>
    </recommendedName>
</protein>
<evidence type="ECO:0000256" key="9">
    <source>
        <dbReference type="ARBA" id="ARBA00023001"/>
    </source>
</evidence>
<reference evidence="17 18" key="1">
    <citation type="journal article" date="2018" name="IMA Fungus">
        <title>IMA Genome-F 9: Draft genome sequence of Annulohypoxylon stygium, Aspergillus mulundensis, Berkeleyomyces basicola (syn. Thielaviopsis basicola), Ceratocystis smalleyi, two Cercospora beticola strains, Coleophoma cylindrospora, Fusarium fracticaudum, Phialophora cf. hyalina, and Morchella septimelata.</title>
        <authorList>
            <person name="Wingfield B.D."/>
            <person name="Bills G.F."/>
            <person name="Dong Y."/>
            <person name="Huang W."/>
            <person name="Nel W.J."/>
            <person name="Swalarsk-Parry B.S."/>
            <person name="Vaghefi N."/>
            <person name="Wilken P.M."/>
            <person name="An Z."/>
            <person name="de Beer Z.W."/>
            <person name="De Vos L."/>
            <person name="Chen L."/>
            <person name="Duong T.A."/>
            <person name="Gao Y."/>
            <person name="Hammerbacher A."/>
            <person name="Kikkert J.R."/>
            <person name="Li Y."/>
            <person name="Li H."/>
            <person name="Li K."/>
            <person name="Li Q."/>
            <person name="Liu X."/>
            <person name="Ma X."/>
            <person name="Naidoo K."/>
            <person name="Pethybridge S.J."/>
            <person name="Sun J."/>
            <person name="Steenkamp E.T."/>
            <person name="van der Nest M.A."/>
            <person name="van Wyk S."/>
            <person name="Wingfield M.J."/>
            <person name="Xiong C."/>
            <person name="Yue Q."/>
            <person name="Zhang X."/>
        </authorList>
    </citation>
    <scope>NUCLEOTIDE SEQUENCE [LARGE SCALE GENOMIC DNA]</scope>
    <source>
        <strain evidence="17 18">BP6252</strain>
    </source>
</reference>
<dbReference type="InterPro" id="IPR013783">
    <property type="entry name" value="Ig-like_fold"/>
</dbReference>
<keyword evidence="8 14" id="KW-0378">Hydrolase</keyword>
<dbReference type="UniPathway" id="UPA00696"/>
<proteinExistence type="inferred from homology"/>
<comment type="pathway">
    <text evidence="3 14">Glycan metabolism; cellulose degradation.</text>
</comment>
<dbReference type="Pfam" id="PF01915">
    <property type="entry name" value="Glyco_hydro_3_C"/>
    <property type="match status" value="1"/>
</dbReference>
<evidence type="ECO:0000256" key="5">
    <source>
        <dbReference type="ARBA" id="ARBA00012744"/>
    </source>
</evidence>
<dbReference type="InterPro" id="IPR002772">
    <property type="entry name" value="Glyco_hydro_3_C"/>
</dbReference>
<evidence type="ECO:0000256" key="4">
    <source>
        <dbReference type="ARBA" id="ARBA00005336"/>
    </source>
</evidence>
<dbReference type="InterPro" id="IPR017853">
    <property type="entry name" value="GH"/>
</dbReference>
<dbReference type="GO" id="GO:0008422">
    <property type="term" value="F:beta-glucosidase activity"/>
    <property type="evidence" value="ECO:0007669"/>
    <property type="project" value="UniProtKB-EC"/>
</dbReference>
<gene>
    <name evidence="17" type="ORF">BP6252_04873</name>
</gene>
<dbReference type="InterPro" id="IPR036881">
    <property type="entry name" value="Glyco_hydro_3_C_sf"/>
</dbReference>
<dbReference type="Gene3D" id="3.20.20.300">
    <property type="entry name" value="Glycoside hydrolase, family 3, N-terminal domain"/>
    <property type="match status" value="1"/>
</dbReference>
<evidence type="ECO:0000256" key="15">
    <source>
        <dbReference type="SAM" id="SignalP"/>
    </source>
</evidence>
<dbReference type="FunFam" id="3.20.20.300:FF:000002">
    <property type="entry name" value="Probable beta-glucosidase"/>
    <property type="match status" value="1"/>
</dbReference>
<evidence type="ECO:0000256" key="13">
    <source>
        <dbReference type="ARBA" id="ARBA00023326"/>
    </source>
</evidence>
<keyword evidence="11 14" id="KW-0119">Carbohydrate metabolism</keyword>
<comment type="catalytic activity">
    <reaction evidence="1 14">
        <text>Hydrolysis of terminal, non-reducing beta-D-glucosyl residues with release of beta-D-glucose.</text>
        <dbReference type="EC" id="3.2.1.21"/>
    </reaction>
</comment>
<dbReference type="EC" id="3.2.1.21" evidence="5 14"/>
<dbReference type="STRING" id="1849047.A0A3D8S1S3"/>
<evidence type="ECO:0000256" key="1">
    <source>
        <dbReference type="ARBA" id="ARBA00000448"/>
    </source>
</evidence>
<dbReference type="Pfam" id="PF00933">
    <property type="entry name" value="Glyco_hydro_3"/>
    <property type="match status" value="1"/>
</dbReference>
<dbReference type="InterPro" id="IPR050288">
    <property type="entry name" value="Cellulose_deg_GH3"/>
</dbReference>
<dbReference type="EMBL" id="PDLM01000004">
    <property type="protein sequence ID" value="RDW80235.1"/>
    <property type="molecule type" value="Genomic_DNA"/>
</dbReference>
<evidence type="ECO:0000256" key="10">
    <source>
        <dbReference type="ARBA" id="ARBA00023180"/>
    </source>
</evidence>
<dbReference type="AlphaFoldDB" id="A0A3D8S1S3"/>